<dbReference type="SUPFAM" id="SSF52113">
    <property type="entry name" value="BRCT domain"/>
    <property type="match status" value="1"/>
</dbReference>
<keyword evidence="6 15" id="KW-0479">Metal-binding</keyword>
<dbReference type="InterPro" id="IPR010994">
    <property type="entry name" value="RuvA_2-like"/>
</dbReference>
<dbReference type="GO" id="GO:0046872">
    <property type="term" value="F:metal ion binding"/>
    <property type="evidence" value="ECO:0007669"/>
    <property type="project" value="UniProtKB-KW"/>
</dbReference>
<feature type="binding site" evidence="15">
    <location>
        <position position="403"/>
    </location>
    <ligand>
        <name>Zn(2+)</name>
        <dbReference type="ChEBI" id="CHEBI:29105"/>
    </ligand>
</feature>
<evidence type="ECO:0000256" key="6">
    <source>
        <dbReference type="ARBA" id="ARBA00022723"/>
    </source>
</evidence>
<dbReference type="InterPro" id="IPR012340">
    <property type="entry name" value="NA-bd_OB-fold"/>
</dbReference>
<comment type="function">
    <text evidence="1 15">DNA ligase that catalyzes the formation of phosphodiester linkages between 5'-phosphoryl and 3'-hydroxyl groups in double-stranded DNA using NAD as a coenzyme and as the energy source for the reaction. It is essential for DNA replication and repair of damaged DNA.</text>
</comment>
<dbReference type="Gene3D" id="1.10.287.610">
    <property type="entry name" value="Helix hairpin bin"/>
    <property type="match status" value="1"/>
</dbReference>
<evidence type="ECO:0000256" key="8">
    <source>
        <dbReference type="ARBA" id="ARBA00022833"/>
    </source>
</evidence>
<feature type="binding site" evidence="15">
    <location>
        <begin position="32"/>
        <end position="36"/>
    </location>
    <ligand>
        <name>NAD(+)</name>
        <dbReference type="ChEBI" id="CHEBI:57540"/>
    </ligand>
</feature>
<keyword evidence="5 15" id="KW-0235">DNA replication</keyword>
<comment type="cofactor">
    <cofactor evidence="15">
        <name>Mg(2+)</name>
        <dbReference type="ChEBI" id="CHEBI:18420"/>
    </cofactor>
    <cofactor evidence="15">
        <name>Mn(2+)</name>
        <dbReference type="ChEBI" id="CHEBI:29035"/>
    </cofactor>
</comment>
<evidence type="ECO:0000256" key="2">
    <source>
        <dbReference type="ARBA" id="ARBA00012722"/>
    </source>
</evidence>
<evidence type="ECO:0000256" key="5">
    <source>
        <dbReference type="ARBA" id="ARBA00022705"/>
    </source>
</evidence>
<dbReference type="Gene3D" id="2.40.50.140">
    <property type="entry name" value="Nucleic acid-binding proteins"/>
    <property type="match status" value="1"/>
</dbReference>
<evidence type="ECO:0000256" key="4">
    <source>
        <dbReference type="ARBA" id="ARBA00022598"/>
    </source>
</evidence>
<dbReference type="SUPFAM" id="SSF56091">
    <property type="entry name" value="DNA ligase/mRNA capping enzyme, catalytic domain"/>
    <property type="match status" value="1"/>
</dbReference>
<dbReference type="EMBL" id="CP011485">
    <property type="protein sequence ID" value="ANH46921.1"/>
    <property type="molecule type" value="Genomic_DNA"/>
</dbReference>
<dbReference type="Gene3D" id="1.10.150.20">
    <property type="entry name" value="5' to 3' exonuclease, C-terminal subdomain"/>
    <property type="match status" value="2"/>
</dbReference>
<evidence type="ECO:0000256" key="16">
    <source>
        <dbReference type="RuleBase" id="RU000618"/>
    </source>
</evidence>
<keyword evidence="10 15" id="KW-0520">NAD</keyword>
<keyword evidence="12 15" id="KW-0464">Manganese</keyword>
<dbReference type="FunFam" id="3.40.50.10190:FF:000069">
    <property type="entry name" value="DNA ligase"/>
    <property type="match status" value="1"/>
</dbReference>
<dbReference type="GO" id="GO:0006260">
    <property type="term" value="P:DNA replication"/>
    <property type="evidence" value="ECO:0007669"/>
    <property type="project" value="UniProtKB-KW"/>
</dbReference>
<dbReference type="PROSITE" id="PS50172">
    <property type="entry name" value="BRCT"/>
    <property type="match status" value="1"/>
</dbReference>
<reference evidence="18 19" key="1">
    <citation type="submission" date="2014-04" db="EMBL/GenBank/DDBJ databases">
        <title>Detecting global and local adaptation in a worldwide sample of Helicobacter pylori genomes.</title>
        <authorList>
            <person name="Montano V."/>
            <person name="Didelot X."/>
            <person name="Foll M."/>
            <person name="Linz B."/>
            <person name="Reinhardt R."/>
            <person name="Suerbaum S."/>
            <person name="Moodley Y."/>
            <person name="Jensen J.D."/>
        </authorList>
    </citation>
    <scope>NUCLEOTIDE SEQUENCE [LARGE SCALE GENOMIC DNA]</scope>
    <source>
        <strain evidence="19">ausabrJ05</strain>
    </source>
</reference>
<evidence type="ECO:0000256" key="1">
    <source>
        <dbReference type="ARBA" id="ARBA00004067"/>
    </source>
</evidence>
<dbReference type="Gene3D" id="3.30.470.30">
    <property type="entry name" value="DNA ligase/mRNA capping enzyme"/>
    <property type="match status" value="1"/>
</dbReference>
<name>A0A1A9HAU1_HELPX</name>
<feature type="binding site" evidence="15">
    <location>
        <position position="400"/>
    </location>
    <ligand>
        <name>Zn(2+)</name>
        <dbReference type="ChEBI" id="CHEBI:29105"/>
    </ligand>
</feature>
<dbReference type="InterPro" id="IPR013840">
    <property type="entry name" value="DNAligase_N"/>
</dbReference>
<dbReference type="CDD" id="cd00114">
    <property type="entry name" value="LIGANc"/>
    <property type="match status" value="1"/>
</dbReference>
<dbReference type="GO" id="GO:0005829">
    <property type="term" value="C:cytosol"/>
    <property type="evidence" value="ECO:0007669"/>
    <property type="project" value="TreeGrafter"/>
</dbReference>
<sequence>MIKSQKEYLERIEYLNTLSHHYYNLDNPIVSDAVYDELYQELKVYEEKNPNDIQAHSPTQKVGAITTNLFNKNPHLMRMWSLDDVFNQSELQAWLQRILKAYPSASFVCSPKLDGVSLNLLYQHGKLVSATTRGNGLEGELVSANAKHIANIPHAIAYNGEIEIRGEVIISKKDFDALNKERLNANEPLFANPRNAASGSLRQLDSAITKKRKLQFIPWGVGKHSLNFLSFKECLDFIVSLGFSAIEYLSLNKNHQEIEENYHTLIKEREGFFALLDGMVIVVNELNIQKELGYTQKSPKFACAYKFPALEKHTKIIGVINQVGRSGAITPVAILEPVEIAGAVVTKATLHNYSEIEKKNIMLNDRVVVIRSGDVIPKIIKPLESYRDGSQHQIIRPKVCPICSHELLCEEIFTYCQNLNCPARLKESLIHFASKDALNIQGLGDKVIEQLFEEKLIFNALDLYALKLEDLMRLDKFKIKKAQNLLDAIQKSKNPPLWRLINALGIEHIGKGASKTLAKYGLKVLEKSEAEFLEMEGFGVEMARSLVNFYASNQEFIRSLFDLLDPKNSDTAEEKQKSSSVFNNKTIVLTGTLSKPRQEYAQMLENLGAKISSSVSAKTDFLIVGENAGSKLALAQKHGVSVLNEEELLKRLKKFDSN</sequence>
<dbReference type="EC" id="6.5.1.2" evidence="2 15"/>
<comment type="catalytic activity">
    <reaction evidence="13 15 16">
        <text>NAD(+) + (deoxyribonucleotide)n-3'-hydroxyl + 5'-phospho-(deoxyribonucleotide)m = (deoxyribonucleotide)n+m + AMP + beta-nicotinamide D-nucleotide.</text>
        <dbReference type="EC" id="6.5.1.2"/>
    </reaction>
</comment>
<dbReference type="InterPro" id="IPR001357">
    <property type="entry name" value="BRCT_dom"/>
</dbReference>
<gene>
    <name evidence="15" type="primary">ligA</name>
    <name evidence="18" type="ORF">AA973_03525</name>
</gene>
<dbReference type="InterPro" id="IPR018239">
    <property type="entry name" value="DNA_ligase_AS"/>
</dbReference>
<keyword evidence="8 15" id="KW-0862">Zinc</keyword>
<feature type="active site" description="N6-AMP-lysine intermediate" evidence="15">
    <location>
        <position position="112"/>
    </location>
</feature>
<proteinExistence type="inferred from homology"/>
<evidence type="ECO:0000256" key="10">
    <source>
        <dbReference type="ARBA" id="ARBA00023027"/>
    </source>
</evidence>
<dbReference type="NCBIfam" id="TIGR00575">
    <property type="entry name" value="dnlj"/>
    <property type="match status" value="1"/>
</dbReference>
<dbReference type="HAMAP" id="MF_01588">
    <property type="entry name" value="DNA_ligase_A"/>
    <property type="match status" value="1"/>
</dbReference>
<feature type="domain" description="BRCT" evidence="17">
    <location>
        <begin position="577"/>
        <end position="654"/>
    </location>
</feature>
<dbReference type="GO" id="GO:0003677">
    <property type="term" value="F:DNA binding"/>
    <property type="evidence" value="ECO:0007669"/>
    <property type="project" value="InterPro"/>
</dbReference>
<dbReference type="FunFam" id="1.10.150.20:FF:000007">
    <property type="entry name" value="DNA ligase"/>
    <property type="match status" value="1"/>
</dbReference>
<dbReference type="SUPFAM" id="SSF47781">
    <property type="entry name" value="RuvA domain 2-like"/>
    <property type="match status" value="1"/>
</dbReference>
<protein>
    <recommendedName>
        <fullName evidence="3 15">DNA ligase</fullName>
        <ecNumber evidence="2 15">6.5.1.2</ecNumber>
    </recommendedName>
    <alternativeName>
        <fullName evidence="15">Polydeoxyribonucleotide synthase [NAD(+)]</fullName>
    </alternativeName>
</protein>
<evidence type="ECO:0000256" key="14">
    <source>
        <dbReference type="ARBA" id="ARBA00060881"/>
    </source>
</evidence>
<dbReference type="FunFam" id="3.30.470.30:FF:000034">
    <property type="entry name" value="DNA ligase"/>
    <property type="match status" value="1"/>
</dbReference>
<dbReference type="InterPro" id="IPR036420">
    <property type="entry name" value="BRCT_dom_sf"/>
</dbReference>
<dbReference type="GO" id="GO:0003911">
    <property type="term" value="F:DNA ligase (NAD+) activity"/>
    <property type="evidence" value="ECO:0007669"/>
    <property type="project" value="UniProtKB-UniRule"/>
</dbReference>
<dbReference type="PROSITE" id="PS01056">
    <property type="entry name" value="DNA_LIGASE_N2"/>
    <property type="match status" value="1"/>
</dbReference>
<dbReference type="CDD" id="cd17748">
    <property type="entry name" value="BRCT_DNA_ligase_like"/>
    <property type="match status" value="1"/>
</dbReference>
<evidence type="ECO:0000259" key="17">
    <source>
        <dbReference type="PROSITE" id="PS50172"/>
    </source>
</evidence>
<dbReference type="PANTHER" id="PTHR23389">
    <property type="entry name" value="CHROMOSOME TRANSMISSION FIDELITY FACTOR 18"/>
    <property type="match status" value="1"/>
</dbReference>
<dbReference type="InterPro" id="IPR004150">
    <property type="entry name" value="NAD_DNA_ligase_OB"/>
</dbReference>
<dbReference type="Pfam" id="PF01653">
    <property type="entry name" value="DNA_ligase_aden"/>
    <property type="match status" value="1"/>
</dbReference>
<evidence type="ECO:0000256" key="7">
    <source>
        <dbReference type="ARBA" id="ARBA00022763"/>
    </source>
</evidence>
<keyword evidence="9 15" id="KW-0460">Magnesium</keyword>
<dbReference type="NCBIfam" id="NF005932">
    <property type="entry name" value="PRK07956.1"/>
    <property type="match status" value="1"/>
</dbReference>
<keyword evidence="4 15" id="KW-0436">Ligase</keyword>
<dbReference type="SUPFAM" id="SSF50249">
    <property type="entry name" value="Nucleic acid-binding proteins"/>
    <property type="match status" value="1"/>
</dbReference>
<evidence type="ECO:0000256" key="3">
    <source>
        <dbReference type="ARBA" id="ARBA00013308"/>
    </source>
</evidence>
<dbReference type="InterPro" id="IPR001679">
    <property type="entry name" value="DNA_ligase"/>
</dbReference>
<feature type="binding site" evidence="15">
    <location>
        <position position="416"/>
    </location>
    <ligand>
        <name>Zn(2+)</name>
        <dbReference type="ChEBI" id="CHEBI:29105"/>
    </ligand>
</feature>
<feature type="binding site" evidence="15">
    <location>
        <position position="306"/>
    </location>
    <ligand>
        <name>NAD(+)</name>
        <dbReference type="ChEBI" id="CHEBI:57540"/>
    </ligand>
</feature>
<feature type="binding site" evidence="15">
    <location>
        <begin position="81"/>
        <end position="82"/>
    </location>
    <ligand>
        <name>NAD(+)</name>
        <dbReference type="ChEBI" id="CHEBI:57540"/>
    </ligand>
</feature>
<dbReference type="InterPro" id="IPR013839">
    <property type="entry name" value="DNAligase_adenylation"/>
</dbReference>
<dbReference type="Pfam" id="PF00533">
    <property type="entry name" value="BRCT"/>
    <property type="match status" value="1"/>
</dbReference>
<dbReference type="InterPro" id="IPR003583">
    <property type="entry name" value="Hlx-hairpin-Hlx_DNA-bd_motif"/>
</dbReference>
<dbReference type="InterPro" id="IPR033136">
    <property type="entry name" value="DNA_ligase_CS"/>
</dbReference>
<evidence type="ECO:0000313" key="18">
    <source>
        <dbReference type="EMBL" id="ANH46921.1"/>
    </source>
</evidence>
<keyword evidence="7 15" id="KW-0227">DNA damage</keyword>
<evidence type="ECO:0000256" key="9">
    <source>
        <dbReference type="ARBA" id="ARBA00022842"/>
    </source>
</evidence>
<dbReference type="Gene3D" id="3.40.50.10190">
    <property type="entry name" value="BRCT domain"/>
    <property type="match status" value="1"/>
</dbReference>
<accession>A0A1A9HAU1</accession>
<organism evidence="18 19">
    <name type="scientific">Helicobacter pylori</name>
    <name type="common">Campylobacter pylori</name>
    <dbReference type="NCBI Taxonomy" id="210"/>
    <lineage>
        <taxon>Bacteria</taxon>
        <taxon>Pseudomonadati</taxon>
        <taxon>Campylobacterota</taxon>
        <taxon>Epsilonproteobacteria</taxon>
        <taxon>Campylobacterales</taxon>
        <taxon>Helicobacteraceae</taxon>
        <taxon>Helicobacter</taxon>
    </lineage>
</organism>
<evidence type="ECO:0000313" key="19">
    <source>
        <dbReference type="Proteomes" id="UP000078049"/>
    </source>
</evidence>
<dbReference type="GO" id="GO:0006281">
    <property type="term" value="P:DNA repair"/>
    <property type="evidence" value="ECO:0007669"/>
    <property type="project" value="UniProtKB-KW"/>
</dbReference>
<dbReference type="Pfam" id="PF03120">
    <property type="entry name" value="OB_DNA_ligase"/>
    <property type="match status" value="1"/>
</dbReference>
<dbReference type="PROSITE" id="PS01055">
    <property type="entry name" value="DNA_LIGASE_N1"/>
    <property type="match status" value="1"/>
</dbReference>
<dbReference type="SMART" id="SM00532">
    <property type="entry name" value="LIGANc"/>
    <property type="match status" value="1"/>
</dbReference>
<dbReference type="AlphaFoldDB" id="A0A1A9HAU1"/>
<comment type="caution">
    <text evidence="15">Lacks conserved residue(s) required for the propagation of feature annotation.</text>
</comment>
<feature type="binding site" evidence="15">
    <location>
        <position position="167"/>
    </location>
    <ligand>
        <name>NAD(+)</name>
        <dbReference type="ChEBI" id="CHEBI:57540"/>
    </ligand>
</feature>
<evidence type="ECO:0000256" key="11">
    <source>
        <dbReference type="ARBA" id="ARBA00023204"/>
    </source>
</evidence>
<evidence type="ECO:0000256" key="13">
    <source>
        <dbReference type="ARBA" id="ARBA00034005"/>
    </source>
</evidence>
<dbReference type="PIRSF" id="PIRSF001604">
    <property type="entry name" value="LigA"/>
    <property type="match status" value="1"/>
</dbReference>
<dbReference type="Proteomes" id="UP000078049">
    <property type="component" value="Chromosome"/>
</dbReference>
<dbReference type="SMART" id="SM00292">
    <property type="entry name" value="BRCT"/>
    <property type="match status" value="1"/>
</dbReference>
<dbReference type="RefSeq" id="WP_064437649.1">
    <property type="nucleotide sequence ID" value="NZ_CP011485.1"/>
</dbReference>
<evidence type="ECO:0000256" key="15">
    <source>
        <dbReference type="HAMAP-Rule" id="MF_01588"/>
    </source>
</evidence>
<dbReference type="SMART" id="SM00278">
    <property type="entry name" value="HhH1"/>
    <property type="match status" value="3"/>
</dbReference>
<dbReference type="PANTHER" id="PTHR23389:SF9">
    <property type="entry name" value="DNA LIGASE"/>
    <property type="match status" value="1"/>
</dbReference>
<keyword evidence="11 15" id="KW-0234">DNA repair</keyword>
<feature type="binding site" evidence="15">
    <location>
        <position position="133"/>
    </location>
    <ligand>
        <name>NAD(+)</name>
        <dbReference type="ChEBI" id="CHEBI:57540"/>
    </ligand>
</feature>
<comment type="similarity">
    <text evidence="14 15">Belongs to the NAD-dependent DNA ligase family. LigA subfamily.</text>
</comment>
<feature type="binding site" evidence="15">
    <location>
        <position position="421"/>
    </location>
    <ligand>
        <name>Zn(2+)</name>
        <dbReference type="ChEBI" id="CHEBI:29105"/>
    </ligand>
</feature>
<dbReference type="PATRIC" id="fig|210.2440.peg.729"/>
<evidence type="ECO:0000256" key="12">
    <source>
        <dbReference type="ARBA" id="ARBA00023211"/>
    </source>
</evidence>
<dbReference type="FunFam" id="2.40.50.140:FF:000012">
    <property type="entry name" value="DNA ligase"/>
    <property type="match status" value="1"/>
</dbReference>